<sequence length="190" mass="20856">MAYLTYEELQELGFKSLGKDVKVSDKASIYNADQIEIGDYSRIDDFCVISGKVVIGKYNHITPMCLVAGGVPGVYFADFCTLAYGVKIFSQSDDYSGETLTNSLLPKKYKNEFFSAVHVGRHSIIGAGATIFPGVTIAEGCAVGAQALMLKSTEPWGIYLGVPARRVKERKQDLLKLEAEFFKEKSNDSI</sequence>
<evidence type="ECO:0000256" key="1">
    <source>
        <dbReference type="ARBA" id="ARBA00007274"/>
    </source>
</evidence>
<dbReference type="EMBL" id="JAAQWE010000006">
    <property type="protein sequence ID" value="NMX96607.1"/>
    <property type="molecule type" value="Genomic_DNA"/>
</dbReference>
<comment type="similarity">
    <text evidence="1">Belongs to the transferase hexapeptide repeat family.</text>
</comment>
<dbReference type="AlphaFoldDB" id="A0A0R3BDE0"/>
<dbReference type="RefSeq" id="WP_057003751.1">
    <property type="nucleotide sequence ID" value="NZ_JAAQWE010000006.1"/>
</dbReference>
<dbReference type="Gene3D" id="2.160.10.10">
    <property type="entry name" value="Hexapeptide repeat proteins"/>
    <property type="match status" value="1"/>
</dbReference>
<evidence type="ECO:0000256" key="3">
    <source>
        <dbReference type="ARBA" id="ARBA00023315"/>
    </source>
</evidence>
<dbReference type="InterPro" id="IPR050179">
    <property type="entry name" value="Trans_hexapeptide_repeat"/>
</dbReference>
<dbReference type="Proteomes" id="UP000552560">
    <property type="component" value="Unassembled WGS sequence"/>
</dbReference>
<keyword evidence="3 4" id="KW-0012">Acyltransferase</keyword>
<dbReference type="PANTHER" id="PTHR43300">
    <property type="entry name" value="ACETYLTRANSFERASE"/>
    <property type="match status" value="1"/>
</dbReference>
<reference evidence="4 5" key="1">
    <citation type="journal article" date="2020" name="Front. Microbiol.">
        <title>Genetic Organization of the aprX-lipA2 Operon Affects the Proteolytic Potential of Pseudomonas Species in Milk.</title>
        <authorList>
            <person name="Maier C."/>
            <person name="Huptas C."/>
            <person name="von Neubeck M."/>
            <person name="Scherer S."/>
            <person name="Wenning M."/>
            <person name="Lucking G."/>
        </authorList>
    </citation>
    <scope>NUCLEOTIDE SEQUENCE [LARGE SCALE GENOMIC DNA]</scope>
    <source>
        <strain evidence="4 5">WS 4671</strain>
    </source>
</reference>
<evidence type="ECO:0000313" key="5">
    <source>
        <dbReference type="Proteomes" id="UP000552560"/>
    </source>
</evidence>
<dbReference type="GO" id="GO:0016746">
    <property type="term" value="F:acyltransferase activity"/>
    <property type="evidence" value="ECO:0007669"/>
    <property type="project" value="UniProtKB-KW"/>
</dbReference>
<comment type="caution">
    <text evidence="4">The sequence shown here is derived from an EMBL/GenBank/DDBJ whole genome shotgun (WGS) entry which is preliminary data.</text>
</comment>
<dbReference type="SUPFAM" id="SSF51161">
    <property type="entry name" value="Trimeric LpxA-like enzymes"/>
    <property type="match status" value="1"/>
</dbReference>
<accession>A0A0R3BDE0</accession>
<gene>
    <name evidence="4" type="ORF">HBO43_08345</name>
</gene>
<name>A0A0R3BDE0_PSEVE</name>
<protein>
    <submittedName>
        <fullName evidence="4">Acyltransferase</fullName>
    </submittedName>
</protein>
<organism evidence="4 5">
    <name type="scientific">Pseudomonas veronii</name>
    <dbReference type="NCBI Taxonomy" id="76761"/>
    <lineage>
        <taxon>Bacteria</taxon>
        <taxon>Pseudomonadati</taxon>
        <taxon>Pseudomonadota</taxon>
        <taxon>Gammaproteobacteria</taxon>
        <taxon>Pseudomonadales</taxon>
        <taxon>Pseudomonadaceae</taxon>
        <taxon>Pseudomonas</taxon>
    </lineage>
</organism>
<dbReference type="PANTHER" id="PTHR43300:SF12">
    <property type="entry name" value="CHLORAMPHENICOL ACETYLTRANSFERASE"/>
    <property type="match status" value="1"/>
</dbReference>
<dbReference type="InterPro" id="IPR011004">
    <property type="entry name" value="Trimer_LpxA-like_sf"/>
</dbReference>
<evidence type="ECO:0000313" key="4">
    <source>
        <dbReference type="EMBL" id="NMX96607.1"/>
    </source>
</evidence>
<dbReference type="CDD" id="cd04647">
    <property type="entry name" value="LbH_MAT_like"/>
    <property type="match status" value="1"/>
</dbReference>
<proteinExistence type="inferred from homology"/>
<evidence type="ECO:0000256" key="2">
    <source>
        <dbReference type="ARBA" id="ARBA00022679"/>
    </source>
</evidence>
<dbReference type="OrthoDB" id="9815592at2"/>
<keyword evidence="2 4" id="KW-0808">Transferase</keyword>